<dbReference type="Ensembl" id="ENSCINT00000011016.3">
    <property type="protein sequence ID" value="ENSCINP00000011016.3"/>
    <property type="gene ID" value="ENSCING00000005365.3"/>
</dbReference>
<evidence type="ECO:0000313" key="14">
    <source>
        <dbReference type="Proteomes" id="UP000008144"/>
    </source>
</evidence>
<keyword evidence="4" id="KW-0732">Signal</keyword>
<keyword evidence="14" id="KW-1185">Reference proteome</keyword>
<dbReference type="AlphaFoldDB" id="F7BFE1"/>
<feature type="transmembrane region" description="Helical" evidence="11">
    <location>
        <begin position="710"/>
        <end position="731"/>
    </location>
</feature>
<evidence type="ECO:0000256" key="2">
    <source>
        <dbReference type="ARBA" id="ARBA00022475"/>
    </source>
</evidence>
<reference evidence="13" key="2">
    <citation type="submission" date="2025-08" db="UniProtKB">
        <authorList>
            <consortium name="Ensembl"/>
        </authorList>
    </citation>
    <scope>IDENTIFICATION</scope>
</reference>
<keyword evidence="5 11" id="KW-1133">Transmembrane helix</keyword>
<feature type="transmembrane region" description="Helical" evidence="11">
    <location>
        <begin position="549"/>
        <end position="572"/>
    </location>
</feature>
<name>F7BFE1_CIOIN</name>
<reference evidence="14" key="1">
    <citation type="journal article" date="2002" name="Science">
        <title>The draft genome of Ciona intestinalis: insights into chordate and vertebrate origins.</title>
        <authorList>
            <person name="Dehal P."/>
            <person name="Satou Y."/>
            <person name="Campbell R.K."/>
            <person name="Chapman J."/>
            <person name="Degnan B."/>
            <person name="De Tomaso A."/>
            <person name="Davidson B."/>
            <person name="Di Gregorio A."/>
            <person name="Gelpke M."/>
            <person name="Goodstein D.M."/>
            <person name="Harafuji N."/>
            <person name="Hastings K.E."/>
            <person name="Ho I."/>
            <person name="Hotta K."/>
            <person name="Huang W."/>
            <person name="Kawashima T."/>
            <person name="Lemaire P."/>
            <person name="Martinez D."/>
            <person name="Meinertzhagen I.A."/>
            <person name="Necula S."/>
            <person name="Nonaka M."/>
            <person name="Putnam N."/>
            <person name="Rash S."/>
            <person name="Saiga H."/>
            <person name="Satake M."/>
            <person name="Terry A."/>
            <person name="Yamada L."/>
            <person name="Wang H.G."/>
            <person name="Awazu S."/>
            <person name="Azumi K."/>
            <person name="Boore J."/>
            <person name="Branno M."/>
            <person name="Chin-Bow S."/>
            <person name="DeSantis R."/>
            <person name="Doyle S."/>
            <person name="Francino P."/>
            <person name="Keys D.N."/>
            <person name="Haga S."/>
            <person name="Hayashi H."/>
            <person name="Hino K."/>
            <person name="Imai K.S."/>
            <person name="Inaba K."/>
            <person name="Kano S."/>
            <person name="Kobayashi K."/>
            <person name="Kobayashi M."/>
            <person name="Lee B.I."/>
            <person name="Makabe K.W."/>
            <person name="Manohar C."/>
            <person name="Matassi G."/>
            <person name="Medina M."/>
            <person name="Mochizuki Y."/>
            <person name="Mount S."/>
            <person name="Morishita T."/>
            <person name="Miura S."/>
            <person name="Nakayama A."/>
            <person name="Nishizaka S."/>
            <person name="Nomoto H."/>
            <person name="Ohta F."/>
            <person name="Oishi K."/>
            <person name="Rigoutsos I."/>
            <person name="Sano M."/>
            <person name="Sasaki A."/>
            <person name="Sasakura Y."/>
            <person name="Shoguchi E."/>
            <person name="Shin-i T."/>
            <person name="Spagnuolo A."/>
            <person name="Stainier D."/>
            <person name="Suzuki M.M."/>
            <person name="Tassy O."/>
            <person name="Takatori N."/>
            <person name="Tokuoka M."/>
            <person name="Yagi K."/>
            <person name="Yoshizaki F."/>
            <person name="Wada S."/>
            <person name="Zhang C."/>
            <person name="Hyatt P.D."/>
            <person name="Larimer F."/>
            <person name="Detter C."/>
            <person name="Doggett N."/>
            <person name="Glavina T."/>
            <person name="Hawkins T."/>
            <person name="Richardson P."/>
            <person name="Lucas S."/>
            <person name="Kohara Y."/>
            <person name="Levine M."/>
            <person name="Satoh N."/>
            <person name="Rokhsar D.S."/>
        </authorList>
    </citation>
    <scope>NUCLEOTIDE SEQUENCE [LARGE SCALE GENOMIC DNA]</scope>
</reference>
<evidence type="ECO:0000256" key="1">
    <source>
        <dbReference type="ARBA" id="ARBA00004651"/>
    </source>
</evidence>
<dbReference type="Pfam" id="PF01094">
    <property type="entry name" value="ANF_receptor"/>
    <property type="match status" value="1"/>
</dbReference>
<feature type="transmembrane region" description="Helical" evidence="11">
    <location>
        <begin position="615"/>
        <end position="643"/>
    </location>
</feature>
<comment type="subcellular location">
    <subcellularLocation>
        <location evidence="1">Cell membrane</location>
        <topology evidence="1">Multi-pass membrane protein</topology>
    </subcellularLocation>
</comment>
<feature type="transmembrane region" description="Helical" evidence="11">
    <location>
        <begin position="769"/>
        <end position="794"/>
    </location>
</feature>
<proteinExistence type="predicted"/>
<reference evidence="13" key="3">
    <citation type="submission" date="2025-09" db="UniProtKB">
        <authorList>
            <consortium name="Ensembl"/>
        </authorList>
    </citation>
    <scope>IDENTIFICATION</scope>
</reference>
<keyword evidence="7 11" id="KW-0472">Membrane</keyword>
<dbReference type="InterPro" id="IPR038550">
    <property type="entry name" value="GPCR_3_9-Cys_sf"/>
</dbReference>
<dbReference type="InterPro" id="IPR001828">
    <property type="entry name" value="ANF_lig-bd_rcpt"/>
</dbReference>
<dbReference type="Pfam" id="PF00003">
    <property type="entry name" value="7tm_3"/>
    <property type="match status" value="1"/>
</dbReference>
<sequence>GDIFIGGMMRVHKRGTGDKCSTISDDGIQSVETFNLVLDKVNADNSILRGVKLGSLMIDTCDIDTHALKGLLSFIWALIKLVSFNLFILSLKPYIVYIADSCSCFSPASYVYSRQCKFALIKISPWSTHPDLSNKNRFAYFFRTVPNDAIQAEAMVDLVAERKWNYMSVVYEDDLYGIRGNREVDIAAKKRGICIAVSRALPRNPTTGDYKKIVNDLINVNKAKAVILFTKLNDAEGIIKAADENPQSRGRFLFIGSDGWAGQVPTSLNREYELNVYKSLTFQPKRNIITNLRPYMTNLTLANHLNANKTPSTRNPWFAEYLASKLKCQLPVLFPGSIVNSTVRMCTVNDKLDPATYTTLAKMQSVADAVLALAHSLDNYLRDACKGLPGLCASVRKNGTKLPQNVYPYIKNVTLNGINNNTFRFDANQDGAAIYDIASFLGEQKWKNVGIYQNKIIHTRCFSIGISWYGRYNDTIDVTSVCSQPCKIGEARKIESSVCCWQCQACFPGQYVSSNGTECMSCPIGQKPSANKDACVPLAIRVLQYDTPYAIASLIVAGLGILMTIMVATVYYTRRDTPIVKASGKELCSFILLGSLMSFANAFVLCYPPSDTTCIIARLFLCFGPTIIYSGLLTKTIRVVIIFQSKKVLPPEVKMFLRPTYQIITMFAFTLLQVLAVGVWFGVRQTPAEVIFPSSSVAFRSCKDLEDVSVLAGLVVPALLMLACTVLATVNRNVPTGFNETQYIGFTMYASCVIWLAFLPIYITNTYNFGIKIASLSICLSLSAITVLVCLFGFRCYVILFQPELNTPK</sequence>
<evidence type="ECO:0000256" key="3">
    <source>
        <dbReference type="ARBA" id="ARBA00022692"/>
    </source>
</evidence>
<dbReference type="InterPro" id="IPR017979">
    <property type="entry name" value="GPCR_3_CS"/>
</dbReference>
<evidence type="ECO:0000313" key="13">
    <source>
        <dbReference type="Ensembl" id="ENSCINP00000011016.3"/>
    </source>
</evidence>
<dbReference type="HOGENOM" id="CLU_005389_0_0_1"/>
<dbReference type="InterPro" id="IPR028082">
    <property type="entry name" value="Peripla_BP_I"/>
</dbReference>
<keyword evidence="6" id="KW-0297">G-protein coupled receptor</keyword>
<keyword evidence="10" id="KW-0807">Transducer</keyword>
<dbReference type="GO" id="GO:0001640">
    <property type="term" value="F:adenylate cyclase inhibiting G protein-coupled glutamate receptor activity"/>
    <property type="evidence" value="ECO:0000318"/>
    <property type="project" value="GO_Central"/>
</dbReference>
<dbReference type="SUPFAM" id="SSF53822">
    <property type="entry name" value="Periplasmic binding protein-like I"/>
    <property type="match status" value="1"/>
</dbReference>
<keyword evidence="8" id="KW-0675">Receptor</keyword>
<dbReference type="Proteomes" id="UP000008144">
    <property type="component" value="Unassembled WGS sequence"/>
</dbReference>
<evidence type="ECO:0000256" key="4">
    <source>
        <dbReference type="ARBA" id="ARBA00022729"/>
    </source>
</evidence>
<keyword evidence="2" id="KW-1003">Cell membrane</keyword>
<evidence type="ECO:0000256" key="5">
    <source>
        <dbReference type="ARBA" id="ARBA00022989"/>
    </source>
</evidence>
<dbReference type="STRING" id="7719.ENSCINP00000011016"/>
<evidence type="ECO:0000256" key="8">
    <source>
        <dbReference type="ARBA" id="ARBA00023170"/>
    </source>
</evidence>
<feature type="transmembrane region" description="Helical" evidence="11">
    <location>
        <begin position="663"/>
        <end position="683"/>
    </location>
</feature>
<evidence type="ECO:0000256" key="10">
    <source>
        <dbReference type="ARBA" id="ARBA00023224"/>
    </source>
</evidence>
<evidence type="ECO:0000256" key="6">
    <source>
        <dbReference type="ARBA" id="ARBA00023040"/>
    </source>
</evidence>
<evidence type="ECO:0000256" key="9">
    <source>
        <dbReference type="ARBA" id="ARBA00023180"/>
    </source>
</evidence>
<dbReference type="Gene3D" id="3.40.50.2300">
    <property type="match status" value="2"/>
</dbReference>
<dbReference type="InterPro" id="IPR000337">
    <property type="entry name" value="GPCR_3"/>
</dbReference>
<organism evidence="13 14">
    <name type="scientific">Ciona intestinalis</name>
    <name type="common">Transparent sea squirt</name>
    <name type="synonym">Ascidia intestinalis</name>
    <dbReference type="NCBI Taxonomy" id="7719"/>
    <lineage>
        <taxon>Eukaryota</taxon>
        <taxon>Metazoa</taxon>
        <taxon>Chordata</taxon>
        <taxon>Tunicata</taxon>
        <taxon>Ascidiacea</taxon>
        <taxon>Phlebobranchia</taxon>
        <taxon>Cionidae</taxon>
        <taxon>Ciona</taxon>
    </lineage>
</organism>
<dbReference type="Pfam" id="PF07562">
    <property type="entry name" value="NCD3G"/>
    <property type="match status" value="1"/>
</dbReference>
<dbReference type="PANTHER" id="PTHR24060">
    <property type="entry name" value="METABOTROPIC GLUTAMATE RECEPTOR"/>
    <property type="match status" value="1"/>
</dbReference>
<dbReference type="InterPro" id="IPR011500">
    <property type="entry name" value="GPCR_3_9-Cys_dom"/>
</dbReference>
<dbReference type="Gene3D" id="2.10.50.30">
    <property type="entry name" value="GPCR, family 3, nine cysteines domain"/>
    <property type="match status" value="1"/>
</dbReference>
<evidence type="ECO:0000256" key="11">
    <source>
        <dbReference type="SAM" id="Phobius"/>
    </source>
</evidence>
<dbReference type="PROSITE" id="PS00980">
    <property type="entry name" value="G_PROTEIN_RECEP_F3_2"/>
    <property type="match status" value="1"/>
</dbReference>
<dbReference type="GO" id="GO:0005886">
    <property type="term" value="C:plasma membrane"/>
    <property type="evidence" value="ECO:0000318"/>
    <property type="project" value="GO_Central"/>
</dbReference>
<evidence type="ECO:0000256" key="7">
    <source>
        <dbReference type="ARBA" id="ARBA00023136"/>
    </source>
</evidence>
<dbReference type="FunFam" id="2.10.50.30:FF:000004">
    <property type="entry name" value="Taste receptor type 1 member 3-like protein"/>
    <property type="match status" value="1"/>
</dbReference>
<accession>F7BFE1</accession>
<dbReference type="PROSITE" id="PS50259">
    <property type="entry name" value="G_PROTEIN_RECEP_F3_4"/>
    <property type="match status" value="1"/>
</dbReference>
<keyword evidence="9" id="KW-0325">Glycoprotein</keyword>
<dbReference type="InParanoid" id="F7BFE1"/>
<keyword evidence="3 11" id="KW-0812">Transmembrane</keyword>
<dbReference type="OMA" id="REGDECC"/>
<dbReference type="FunFam" id="3.40.50.2300:FF:000514">
    <property type="entry name" value="Metabotropic glutamate receptor"/>
    <property type="match status" value="1"/>
</dbReference>
<dbReference type="InterPro" id="IPR050726">
    <property type="entry name" value="mGluR"/>
</dbReference>
<dbReference type="FunCoup" id="F7BFE1">
    <property type="interactions" value="6"/>
</dbReference>
<dbReference type="PRINTS" id="PR00248">
    <property type="entry name" value="GPCRMGR"/>
</dbReference>
<feature type="domain" description="G-protein coupled receptors family 3 profile" evidence="12">
    <location>
        <begin position="549"/>
        <end position="809"/>
    </location>
</feature>
<evidence type="ECO:0000259" key="12">
    <source>
        <dbReference type="PROSITE" id="PS50259"/>
    </source>
</evidence>
<dbReference type="InterPro" id="IPR017978">
    <property type="entry name" value="GPCR_3_C"/>
</dbReference>
<feature type="transmembrane region" description="Helical" evidence="11">
    <location>
        <begin position="743"/>
        <end position="763"/>
    </location>
</feature>
<protein>
    <recommendedName>
        <fullName evidence="12">G-protein coupled receptors family 3 profile domain-containing protein</fullName>
    </recommendedName>
</protein>
<dbReference type="GeneTree" id="ENSGT01030000234595"/>